<evidence type="ECO:0000313" key="4">
    <source>
        <dbReference type="EMBL" id="AYU82368.1"/>
    </source>
</evidence>
<sequence length="803" mass="87724">MDAPFSLGSGSSLTSLLLAAVVPFLCLRAFPFLFHAWPNFLYRWLTSCFDRQVAMVMERVNPNRVIQDDIMIRSIMGYVSHCYVRSMQRGADACDAVATADYEYSFLFDKSDMFEEDWVPYSTRFRSLFGRVIASCMELSVVPSYGHSIQVEPGLFVRFLPNRHARGGRRDEDGRWSEESQQSSECPNGGKRPGAAASELNQVDKLNMYMFYSMRRYAESMDDHPEPCVGGRAGAVISEERPFDPGTQSNADRGRGGGGGSSSSSTQSESTFFEDPKQPPEDRVVVLEYRRPLPHEHSQALCNSSNTRGGASKYDASQSAEDVIEGFLGRVHTWYLGHVAQSKRAALLVIYPSLLMAQFTKMGTMAPKMRNINPHAEFSGKYYVLESAALGSEEITGAAAASSASFSVNAGTKAGDSTTVTAVRELATTTTTTGGHVGLRGAELSSGSRGKTFNSLFFPGKTRVLSMIDDFVEERGRFGVPGVVPRLTFFLHGAPGTGKTSFVKALARHLRRNLVVVSMSEIITVNELQRVLQPFDMELREGGESRSRGTGPLSVRPHQSVYVFEDFDAIGDAWEALINMQARQRKLAGERQLGKWTKSSGGKVRGSDDGDGDKSQAASPSSSAGSRSGESFDSHEDYGSDSDDGDSECRGTFLLRDSVPEELTRDHLTVERFIDLFNGLNLPDSFIAVFTTNHPERINPLIASSSVMDVTLNMGMLDDECATQMVEHYYAAELADQTVDGGGRRHLSTSQLAALRAALRVFNASSTGLSGALLEKMCVECDTVAALTARLSSVDSFDAVDVF</sequence>
<dbReference type="GO" id="GO:0005524">
    <property type="term" value="F:ATP binding"/>
    <property type="evidence" value="ECO:0007669"/>
    <property type="project" value="InterPro"/>
</dbReference>
<reference evidence="5" key="2">
    <citation type="submission" date="2011-01" db="EMBL/GenBank/DDBJ databases">
        <authorList>
            <person name="Zhao B.P."/>
            <person name="Ren Z.A."/>
            <person name="Li C.D."/>
        </authorList>
    </citation>
    <scope>NUCLEOTIDE SEQUENCE</scope>
    <source>
        <strain evidence="5">BPK282A1</strain>
    </source>
</reference>
<dbReference type="OrthoDB" id="10251412at2759"/>
<evidence type="ECO:0000256" key="1">
    <source>
        <dbReference type="ARBA" id="ARBA00007448"/>
    </source>
</evidence>
<feature type="compositionally biased region" description="Basic and acidic residues" evidence="2">
    <location>
        <begin position="605"/>
        <end position="614"/>
    </location>
</feature>
<dbReference type="GeneID" id="13392610"/>
<dbReference type="VEuPathDB" id="TriTrypDB:LdBPK_340360.1"/>
<dbReference type="VEuPathDB" id="TriTrypDB:LDHU3_34.0530"/>
<dbReference type="EMBL" id="FR799621">
    <property type="protein sequence ID" value="CBZ37519.1"/>
    <property type="molecule type" value="Genomic_DNA"/>
</dbReference>
<feature type="region of interest" description="Disordered" evidence="2">
    <location>
        <begin position="589"/>
        <end position="649"/>
    </location>
</feature>
<dbReference type="PANTHER" id="PTHR23070">
    <property type="entry name" value="BCS1 AAA-TYPE ATPASE"/>
    <property type="match status" value="1"/>
</dbReference>
<dbReference type="InterPro" id="IPR027417">
    <property type="entry name" value="P-loop_NTPase"/>
</dbReference>
<dbReference type="GO" id="GO:0016887">
    <property type="term" value="F:ATP hydrolysis activity"/>
    <property type="evidence" value="ECO:0007669"/>
    <property type="project" value="InterPro"/>
</dbReference>
<protein>
    <submittedName>
        <fullName evidence="4">AAA domain (Dynein-related subfamily)/ATPase family associated with various cellular activities (AAA)/AAA domain containing protein, putative</fullName>
    </submittedName>
</protein>
<accession>E9BQJ0</accession>
<reference evidence="4 7" key="4">
    <citation type="journal article" date="2018" name="Sci. Rep.">
        <title>A complete Leishmania donovani reference genome identifies novel genetic variations associated with virulence.</title>
        <authorList>
            <person name="Lypaczewski P."/>
            <person name="Hoshizaki J."/>
            <person name="Zhang W.-W."/>
            <person name="McCall L.-I."/>
            <person name="Torcivia-Rodriguez J."/>
            <person name="Simonyan V."/>
            <person name="Kaur A."/>
            <person name="Dewar K."/>
            <person name="Matlashewski G."/>
        </authorList>
    </citation>
    <scope>NUCLEOTIDE SEQUENCE [LARGE SCALE GENOMIC DNA]</scope>
    <source>
        <strain evidence="4 7">LdCL</strain>
    </source>
</reference>
<feature type="region of interest" description="Disordered" evidence="2">
    <location>
        <begin position="166"/>
        <end position="199"/>
    </location>
</feature>
<dbReference type="AlphaFoldDB" id="E9BQJ0"/>
<dbReference type="Proteomes" id="UP000008980">
    <property type="component" value="Chromosome 34"/>
</dbReference>
<dbReference type="VEuPathDB" id="TriTrypDB:LdCL_340008700"/>
<gene>
    <name evidence="5" type="ORF">LDBPK_340360</name>
    <name evidence="4" type="ORF">LdCL_340008700</name>
</gene>
<feature type="domain" description="AAA+ ATPase" evidence="3">
    <location>
        <begin position="485"/>
        <end position="715"/>
    </location>
</feature>
<reference evidence="5 6" key="1">
    <citation type="journal article" date="2011" name="Genome Res.">
        <title>Whole genome sequencing of multiple Leishmania donovani clinical isolates provides insights into population structure and mechanisms of drug resistance.</title>
        <authorList>
            <person name="Downing T."/>
            <person name="Imamura H."/>
            <person name="Decuypere S."/>
            <person name="Clark T.G."/>
            <person name="Coombs G.H."/>
            <person name="Cotton J.A."/>
            <person name="Hilley J.D."/>
            <person name="de Doncker S."/>
            <person name="Maes I."/>
            <person name="Mottram J.C."/>
            <person name="Quail M.A."/>
            <person name="Rijal S."/>
            <person name="Sanders M."/>
            <person name="Schonian G."/>
            <person name="Stark O."/>
            <person name="Sundar S."/>
            <person name="Vanaerschot M."/>
            <person name="Hertz-Fowler C."/>
            <person name="Dujardin J.C."/>
            <person name="Berriman M."/>
        </authorList>
    </citation>
    <scope>NUCLEOTIDE SEQUENCE [LARGE SCALE GENOMIC DNA]</scope>
    <source>
        <strain evidence="5 6">BPK282A1</strain>
    </source>
</reference>
<dbReference type="Proteomes" id="UP000274082">
    <property type="component" value="Chromosome 34"/>
</dbReference>
<organism evidence="5 6">
    <name type="scientific">Leishmania donovani</name>
    <dbReference type="NCBI Taxonomy" id="5661"/>
    <lineage>
        <taxon>Eukaryota</taxon>
        <taxon>Discoba</taxon>
        <taxon>Euglenozoa</taxon>
        <taxon>Kinetoplastea</taxon>
        <taxon>Metakinetoplastina</taxon>
        <taxon>Trypanosomatida</taxon>
        <taxon>Trypanosomatidae</taxon>
        <taxon>Leishmaniinae</taxon>
        <taxon>Leishmania</taxon>
    </lineage>
</organism>
<evidence type="ECO:0000256" key="2">
    <source>
        <dbReference type="SAM" id="MobiDB-lite"/>
    </source>
</evidence>
<evidence type="ECO:0000313" key="6">
    <source>
        <dbReference type="Proteomes" id="UP000008980"/>
    </source>
</evidence>
<feature type="compositionally biased region" description="Low complexity" evidence="2">
    <location>
        <begin position="615"/>
        <end position="629"/>
    </location>
</feature>
<dbReference type="SUPFAM" id="SSF52540">
    <property type="entry name" value="P-loop containing nucleoside triphosphate hydrolases"/>
    <property type="match status" value="1"/>
</dbReference>
<dbReference type="InterPro" id="IPR050747">
    <property type="entry name" value="Mitochondrial_chaperone_BCS1"/>
</dbReference>
<dbReference type="SMART" id="SM00382">
    <property type="entry name" value="AAA"/>
    <property type="match status" value="1"/>
</dbReference>
<keyword evidence="7" id="KW-1185">Reference proteome</keyword>
<name>E9BQJ0_LEIDO</name>
<dbReference type="InterPro" id="IPR003593">
    <property type="entry name" value="AAA+_ATPase"/>
</dbReference>
<dbReference type="PhylomeDB" id="E9BQJ0"/>
<dbReference type="KEGG" id="ldo:LDBPK_340360"/>
<reference evidence="6" key="3">
    <citation type="submission" date="2011-02" db="EMBL/GenBank/DDBJ databases">
        <title>Whole genome sequencing of Leishmania donovani clinical lines reveals dynamic variation related to drug resistance.</title>
        <authorList>
            <person name="Downing T."/>
            <person name="Imamura H."/>
            <person name="Sanders M."/>
            <person name="Decuypere S."/>
            <person name="Hertz-Fowler C."/>
            <person name="Clark T.G."/>
            <person name="Rijal S."/>
            <person name="Sundar S."/>
            <person name="Quail M.A."/>
            <person name="De Doncker S."/>
            <person name="Maes I."/>
            <person name="Vanaerschot M."/>
            <person name="Stark O."/>
            <person name="Schonian G."/>
            <person name="Dujardin J.C."/>
            <person name="Berriman M."/>
        </authorList>
    </citation>
    <scope>NUCLEOTIDE SEQUENCE [LARGE SCALE GENOMIC DNA]</scope>
    <source>
        <strain evidence="6">BPK282A1</strain>
    </source>
</reference>
<proteinExistence type="inferred from homology"/>
<dbReference type="Gene3D" id="3.40.50.300">
    <property type="entry name" value="P-loop containing nucleotide triphosphate hydrolases"/>
    <property type="match status" value="1"/>
</dbReference>
<evidence type="ECO:0000313" key="7">
    <source>
        <dbReference type="Proteomes" id="UP000274082"/>
    </source>
</evidence>
<comment type="similarity">
    <text evidence="1">Belongs to the AAA ATPase family. BCS1 subfamily.</text>
</comment>
<dbReference type="OMA" id="RVIASCM"/>
<feature type="region of interest" description="Disordered" evidence="2">
    <location>
        <begin position="239"/>
        <end position="281"/>
    </location>
</feature>
<evidence type="ECO:0000313" key="5">
    <source>
        <dbReference type="EMBL" id="CBZ37519.1"/>
    </source>
</evidence>
<dbReference type="EMBL" id="CP029533">
    <property type="protein sequence ID" value="AYU82368.1"/>
    <property type="molecule type" value="Genomic_DNA"/>
</dbReference>
<dbReference type="Pfam" id="PF00004">
    <property type="entry name" value="AAA"/>
    <property type="match status" value="1"/>
</dbReference>
<evidence type="ECO:0000259" key="3">
    <source>
        <dbReference type="SMART" id="SM00382"/>
    </source>
</evidence>
<feature type="compositionally biased region" description="Basic and acidic residues" evidence="2">
    <location>
        <begin position="168"/>
        <end position="178"/>
    </location>
</feature>
<dbReference type="InterPro" id="IPR003959">
    <property type="entry name" value="ATPase_AAA_core"/>
</dbReference>
<dbReference type="RefSeq" id="XP_003864201.1">
    <property type="nucleotide sequence ID" value="XM_003864153.1"/>
</dbReference>
<accession>A0A3Q8IUC9</accession>